<reference evidence="1 2" key="1">
    <citation type="submission" date="2018-03" db="EMBL/GenBank/DDBJ databases">
        <authorList>
            <person name="Keele B.F."/>
        </authorList>
    </citation>
    <scope>NUCLEOTIDE SEQUENCE [LARGE SCALE GENOMIC DNA]</scope>
    <source>
        <strain evidence="1 2">CeCT 8812</strain>
    </source>
</reference>
<sequence length="32" mass="3931">MFLVQLIKEHVKRWLYIFKVQNLFDFSGTNSQ</sequence>
<evidence type="ECO:0000313" key="1">
    <source>
        <dbReference type="EMBL" id="SPF28977.1"/>
    </source>
</evidence>
<proteinExistence type="predicted"/>
<keyword evidence="2" id="KW-1185">Reference proteome</keyword>
<dbReference type="AlphaFoldDB" id="A0A2R8A9R6"/>
<protein>
    <submittedName>
        <fullName evidence="1">Uncharacterized protein</fullName>
    </submittedName>
</protein>
<accession>A0A2R8A9R6</accession>
<name>A0A2R8A9R6_9RHOB</name>
<gene>
    <name evidence="1" type="ORF">POI8812_01282</name>
</gene>
<organism evidence="1 2">
    <name type="scientific">Pontivivens insulae</name>
    <dbReference type="NCBI Taxonomy" id="1639689"/>
    <lineage>
        <taxon>Bacteria</taxon>
        <taxon>Pseudomonadati</taxon>
        <taxon>Pseudomonadota</taxon>
        <taxon>Alphaproteobacteria</taxon>
        <taxon>Rhodobacterales</taxon>
        <taxon>Paracoccaceae</taxon>
        <taxon>Pontivivens</taxon>
    </lineage>
</organism>
<dbReference type="EMBL" id="OMKW01000002">
    <property type="protein sequence ID" value="SPF28977.1"/>
    <property type="molecule type" value="Genomic_DNA"/>
</dbReference>
<dbReference type="Proteomes" id="UP000244932">
    <property type="component" value="Unassembled WGS sequence"/>
</dbReference>
<evidence type="ECO:0000313" key="2">
    <source>
        <dbReference type="Proteomes" id="UP000244932"/>
    </source>
</evidence>